<evidence type="ECO:0000313" key="3">
    <source>
        <dbReference type="Proteomes" id="UP000054058"/>
    </source>
</evidence>
<keyword evidence="3" id="KW-1185">Reference proteome</keyword>
<evidence type="ECO:0000259" key="1">
    <source>
        <dbReference type="Pfam" id="PF02169"/>
    </source>
</evidence>
<dbReference type="STRING" id="1122207.MUS1_02615"/>
<dbReference type="InterPro" id="IPR024952">
    <property type="entry name" value="LPP20-like_dom"/>
</dbReference>
<gene>
    <name evidence="2" type="ORF">MUS1_02615</name>
</gene>
<dbReference type="OrthoDB" id="6097628at2"/>
<accession>X7E9I8</accession>
<dbReference type="AlphaFoldDB" id="X7E9I8"/>
<dbReference type="Pfam" id="PF02169">
    <property type="entry name" value="LPP20"/>
    <property type="match status" value="1"/>
</dbReference>
<dbReference type="Proteomes" id="UP000054058">
    <property type="component" value="Unassembled WGS sequence"/>
</dbReference>
<comment type="caution">
    <text evidence="2">The sequence shown here is derived from an EMBL/GenBank/DDBJ whole genome shotgun (WGS) entry which is preliminary data.</text>
</comment>
<reference evidence="2 3" key="1">
    <citation type="submission" date="2014-01" db="EMBL/GenBank/DDBJ databases">
        <title>Marinomonas ushuaiensis DSM 15871 Genome Sequencing.</title>
        <authorList>
            <person name="Lai Q."/>
            <person name="Shao Z.S."/>
        </authorList>
    </citation>
    <scope>NUCLEOTIDE SEQUENCE [LARGE SCALE GENOMIC DNA]</scope>
    <source>
        <strain evidence="2 3">DSM 15871</strain>
    </source>
</reference>
<dbReference type="EMBL" id="JAMB01000001">
    <property type="protein sequence ID" value="ETX12500.1"/>
    <property type="molecule type" value="Genomic_DNA"/>
</dbReference>
<name>X7E9I8_9GAMM</name>
<dbReference type="PROSITE" id="PS51257">
    <property type="entry name" value="PROKAR_LIPOPROTEIN"/>
    <property type="match status" value="1"/>
</dbReference>
<organism evidence="2 3">
    <name type="scientific">Marinomonas ushuaiensis DSM 15871</name>
    <dbReference type="NCBI Taxonomy" id="1122207"/>
    <lineage>
        <taxon>Bacteria</taxon>
        <taxon>Pseudomonadati</taxon>
        <taxon>Pseudomonadota</taxon>
        <taxon>Gammaproteobacteria</taxon>
        <taxon>Oceanospirillales</taxon>
        <taxon>Oceanospirillaceae</taxon>
        <taxon>Marinomonas</taxon>
    </lineage>
</organism>
<feature type="domain" description="Lipoprotein LPP20-like" evidence="1">
    <location>
        <begin position="45"/>
        <end position="117"/>
    </location>
</feature>
<sequence length="347" mass="38277">MIFSSRSKLLLGSKTSKWVLTIGLVSALTGCIGSNTKTEKADDIPSWVTSPPKSSTYIYGVGSADKIENIALAFIQAEQNGNVQIAQQLRTQVSQTNTQDTQVTSNQNGEQVLKRQTAYTQVTTAPIELEQAINEQRFAGENYVYALQSINRSRVITKLTNELNELDDTIRKQAASLSTSVNQPPATEDWQTYMKLIPYFAQRTSYVDDLDLYSLQSSPAGKAAQDIQDIEQQLGQALFNYGFDVSNTKQANELASALSKYGLTPKNNSVFTLKSTTSQNSETQSGRFYVFENGTLELIGPSGARIASWTVSSRGIAKNQQNAEAQAIENWSTQAIEAMFTWLTRLE</sequence>
<dbReference type="PATRIC" id="fig|1122207.3.peg.535"/>
<proteinExistence type="predicted"/>
<dbReference type="RefSeq" id="WP_051436054.1">
    <property type="nucleotide sequence ID" value="NZ_JAMB01000001.1"/>
</dbReference>
<evidence type="ECO:0000313" key="2">
    <source>
        <dbReference type="EMBL" id="ETX12500.1"/>
    </source>
</evidence>
<protein>
    <recommendedName>
        <fullName evidence="1">Lipoprotein LPP20-like domain-containing protein</fullName>
    </recommendedName>
</protein>
<dbReference type="Gene3D" id="3.10.28.20">
    <property type="entry name" value="Acetamidase/Formamidase-like domains"/>
    <property type="match status" value="1"/>
</dbReference>